<keyword evidence="2" id="KW-1185">Reference proteome</keyword>
<evidence type="ECO:0000313" key="1">
    <source>
        <dbReference type="EMBL" id="KAI0060279.1"/>
    </source>
</evidence>
<protein>
    <submittedName>
        <fullName evidence="1">Uncharacterized protein</fullName>
    </submittedName>
</protein>
<evidence type="ECO:0000313" key="2">
    <source>
        <dbReference type="Proteomes" id="UP000814140"/>
    </source>
</evidence>
<proteinExistence type="predicted"/>
<gene>
    <name evidence="1" type="ORF">BV25DRAFT_1839802</name>
</gene>
<dbReference type="Proteomes" id="UP000814140">
    <property type="component" value="Unassembled WGS sequence"/>
</dbReference>
<name>A0ACB8SUK6_9AGAM</name>
<dbReference type="EMBL" id="MU277220">
    <property type="protein sequence ID" value="KAI0060279.1"/>
    <property type="molecule type" value="Genomic_DNA"/>
</dbReference>
<reference evidence="1" key="2">
    <citation type="journal article" date="2022" name="New Phytol.">
        <title>Evolutionary transition to the ectomycorrhizal habit in the genomes of a hyperdiverse lineage of mushroom-forming fungi.</title>
        <authorList>
            <person name="Looney B."/>
            <person name="Miyauchi S."/>
            <person name="Morin E."/>
            <person name="Drula E."/>
            <person name="Courty P.E."/>
            <person name="Kohler A."/>
            <person name="Kuo A."/>
            <person name="LaButti K."/>
            <person name="Pangilinan J."/>
            <person name="Lipzen A."/>
            <person name="Riley R."/>
            <person name="Andreopoulos W."/>
            <person name="He G."/>
            <person name="Johnson J."/>
            <person name="Nolan M."/>
            <person name="Tritt A."/>
            <person name="Barry K.W."/>
            <person name="Grigoriev I.V."/>
            <person name="Nagy L.G."/>
            <person name="Hibbett D."/>
            <person name="Henrissat B."/>
            <person name="Matheny P.B."/>
            <person name="Labbe J."/>
            <person name="Martin F.M."/>
        </authorList>
    </citation>
    <scope>NUCLEOTIDE SEQUENCE</scope>
    <source>
        <strain evidence="1">HHB10654</strain>
    </source>
</reference>
<reference evidence="1" key="1">
    <citation type="submission" date="2021-03" db="EMBL/GenBank/DDBJ databases">
        <authorList>
            <consortium name="DOE Joint Genome Institute"/>
            <person name="Ahrendt S."/>
            <person name="Looney B.P."/>
            <person name="Miyauchi S."/>
            <person name="Morin E."/>
            <person name="Drula E."/>
            <person name="Courty P.E."/>
            <person name="Chicoki N."/>
            <person name="Fauchery L."/>
            <person name="Kohler A."/>
            <person name="Kuo A."/>
            <person name="Labutti K."/>
            <person name="Pangilinan J."/>
            <person name="Lipzen A."/>
            <person name="Riley R."/>
            <person name="Andreopoulos W."/>
            <person name="He G."/>
            <person name="Johnson J."/>
            <person name="Barry K.W."/>
            <person name="Grigoriev I.V."/>
            <person name="Nagy L."/>
            <person name="Hibbett D."/>
            <person name="Henrissat B."/>
            <person name="Matheny P.B."/>
            <person name="Labbe J."/>
            <person name="Martin F."/>
        </authorList>
    </citation>
    <scope>NUCLEOTIDE SEQUENCE</scope>
    <source>
        <strain evidence="1">HHB10654</strain>
    </source>
</reference>
<sequence>MEGGRDTQMSVASDFSNVMAESAPADLSTIATGLGEASKAATSSVRVQSGVVPSRPRVDDCHLLTPQGIPAQLRDYNPLKPPPLADNSIVSTVMKAYLPLPEVALLEAQFISLDFDSLSHRHTVVTMFHSCLTLSFDKVGIDLTSPVFSHGDLFNSTQPYLACDAGRWNVFPTSPWFVSEGGASDVGRTPGSQAHAQPQRRCEATSLQVSLRDLPSVMLYNRISVTRRHANFDKLIRGGLYRGREQPYSGVLAPFSPVSACLYGYIRRDRCPVVRNDDQGMSSECGAGRVRQGPMEEGVQPVGGRRRSCAGNGTIDALVTNWSHRFTLSHILSNDLAEKLAAKSPRSVAAVERELGYRPGEGAWSRLLENIQEMESTACVRRNVGKNCTAGVRRVRRMGLGPADTAQPTDLFRAVSETIT</sequence>
<organism evidence="1 2">
    <name type="scientific">Artomyces pyxidatus</name>
    <dbReference type="NCBI Taxonomy" id="48021"/>
    <lineage>
        <taxon>Eukaryota</taxon>
        <taxon>Fungi</taxon>
        <taxon>Dikarya</taxon>
        <taxon>Basidiomycota</taxon>
        <taxon>Agaricomycotina</taxon>
        <taxon>Agaricomycetes</taxon>
        <taxon>Russulales</taxon>
        <taxon>Auriscalpiaceae</taxon>
        <taxon>Artomyces</taxon>
    </lineage>
</organism>
<accession>A0ACB8SUK6</accession>
<comment type="caution">
    <text evidence="1">The sequence shown here is derived from an EMBL/GenBank/DDBJ whole genome shotgun (WGS) entry which is preliminary data.</text>
</comment>